<accession>A0A9P4Q6B0</accession>
<keyword evidence="3" id="KW-1185">Reference proteome</keyword>
<gene>
    <name evidence="2" type="ORF">K431DRAFT_295071</name>
</gene>
<dbReference type="InterPro" id="IPR013766">
    <property type="entry name" value="Thioredoxin_domain"/>
</dbReference>
<feature type="domain" description="Thioredoxin" evidence="1">
    <location>
        <begin position="36"/>
        <end position="90"/>
    </location>
</feature>
<dbReference type="InterPro" id="IPR036249">
    <property type="entry name" value="Thioredoxin-like_sf"/>
</dbReference>
<comment type="caution">
    <text evidence="2">The sequence shown here is derived from an EMBL/GenBank/DDBJ whole genome shotgun (WGS) entry which is preliminary data.</text>
</comment>
<organism evidence="2 3">
    <name type="scientific">Polychaeton citri CBS 116435</name>
    <dbReference type="NCBI Taxonomy" id="1314669"/>
    <lineage>
        <taxon>Eukaryota</taxon>
        <taxon>Fungi</taxon>
        <taxon>Dikarya</taxon>
        <taxon>Ascomycota</taxon>
        <taxon>Pezizomycotina</taxon>
        <taxon>Dothideomycetes</taxon>
        <taxon>Dothideomycetidae</taxon>
        <taxon>Capnodiales</taxon>
        <taxon>Capnodiaceae</taxon>
        <taxon>Polychaeton</taxon>
    </lineage>
</organism>
<sequence length="102" mass="10870">MAFHKPLGSKDAYEKAIQSDKYVVIYVHDGGEVPAQAEEGAKKFADKVDAYHADAGANPQIKDFYGITKLPSAVLYKSGKEIKKVDGADPAGMAEIGQIVSA</sequence>
<evidence type="ECO:0000313" key="3">
    <source>
        <dbReference type="Proteomes" id="UP000799441"/>
    </source>
</evidence>
<evidence type="ECO:0000259" key="1">
    <source>
        <dbReference type="Pfam" id="PF00085"/>
    </source>
</evidence>
<dbReference type="AlphaFoldDB" id="A0A9P4Q6B0"/>
<proteinExistence type="predicted"/>
<dbReference type="Proteomes" id="UP000799441">
    <property type="component" value="Unassembled WGS sequence"/>
</dbReference>
<dbReference type="Gene3D" id="3.40.30.10">
    <property type="entry name" value="Glutaredoxin"/>
    <property type="match status" value="1"/>
</dbReference>
<dbReference type="Pfam" id="PF00085">
    <property type="entry name" value="Thioredoxin"/>
    <property type="match status" value="1"/>
</dbReference>
<dbReference type="OrthoDB" id="2121326at2759"/>
<protein>
    <recommendedName>
        <fullName evidence="1">Thioredoxin domain-containing protein</fullName>
    </recommendedName>
</protein>
<dbReference type="SUPFAM" id="SSF52833">
    <property type="entry name" value="Thioredoxin-like"/>
    <property type="match status" value="1"/>
</dbReference>
<evidence type="ECO:0000313" key="2">
    <source>
        <dbReference type="EMBL" id="KAF2720579.1"/>
    </source>
</evidence>
<reference evidence="2" key="1">
    <citation type="journal article" date="2020" name="Stud. Mycol.">
        <title>101 Dothideomycetes genomes: a test case for predicting lifestyles and emergence of pathogens.</title>
        <authorList>
            <person name="Haridas S."/>
            <person name="Albert R."/>
            <person name="Binder M."/>
            <person name="Bloem J."/>
            <person name="Labutti K."/>
            <person name="Salamov A."/>
            <person name="Andreopoulos B."/>
            <person name="Baker S."/>
            <person name="Barry K."/>
            <person name="Bills G."/>
            <person name="Bluhm B."/>
            <person name="Cannon C."/>
            <person name="Castanera R."/>
            <person name="Culley D."/>
            <person name="Daum C."/>
            <person name="Ezra D."/>
            <person name="Gonzalez J."/>
            <person name="Henrissat B."/>
            <person name="Kuo A."/>
            <person name="Liang C."/>
            <person name="Lipzen A."/>
            <person name="Lutzoni F."/>
            <person name="Magnuson J."/>
            <person name="Mondo S."/>
            <person name="Nolan M."/>
            <person name="Ohm R."/>
            <person name="Pangilinan J."/>
            <person name="Park H.-J."/>
            <person name="Ramirez L."/>
            <person name="Alfaro M."/>
            <person name="Sun H."/>
            <person name="Tritt A."/>
            <person name="Yoshinaga Y."/>
            <person name="Zwiers L.-H."/>
            <person name="Turgeon B."/>
            <person name="Goodwin S."/>
            <person name="Spatafora J."/>
            <person name="Crous P."/>
            <person name="Grigoriev I."/>
        </authorList>
    </citation>
    <scope>NUCLEOTIDE SEQUENCE</scope>
    <source>
        <strain evidence="2">CBS 116435</strain>
    </source>
</reference>
<name>A0A9P4Q6B0_9PEZI</name>
<dbReference type="EMBL" id="MU003798">
    <property type="protein sequence ID" value="KAF2720579.1"/>
    <property type="molecule type" value="Genomic_DNA"/>
</dbReference>